<comment type="subcellular location">
    <subcellularLocation>
        <location evidence="1 17">Mitochondrion inner membrane</location>
        <topology evidence="1 17">Multi-pass membrane protein</topology>
    </subcellularLocation>
</comment>
<dbReference type="AlphaFoldDB" id="F6KXT5"/>
<evidence type="ECO:0000256" key="3">
    <source>
        <dbReference type="ARBA" id="ARBA00012944"/>
    </source>
</evidence>
<organism evidence="20">
    <name type="scientific">Tropicagama temporalis</name>
    <name type="common">Northern water dragon</name>
    <name type="synonym">Gowidon temporalis</name>
    <dbReference type="NCBI Taxonomy" id="103705"/>
    <lineage>
        <taxon>Eukaryota</taxon>
        <taxon>Metazoa</taxon>
        <taxon>Chordata</taxon>
        <taxon>Craniata</taxon>
        <taxon>Vertebrata</taxon>
        <taxon>Euteleostomi</taxon>
        <taxon>Lepidosauria</taxon>
        <taxon>Squamata</taxon>
        <taxon>Bifurcata</taxon>
        <taxon>Unidentata</taxon>
        <taxon>Episquamata</taxon>
        <taxon>Toxicofera</taxon>
        <taxon>Iguania</taxon>
        <taxon>Acrodonta</taxon>
        <taxon>Agamidae</taxon>
        <taxon>Amphibolurinae</taxon>
        <taxon>Tropicagama</taxon>
    </lineage>
</organism>
<evidence type="ECO:0000313" key="20">
    <source>
        <dbReference type="EMBL" id="AEF12862.1"/>
    </source>
</evidence>
<comment type="similarity">
    <text evidence="2 17">Belongs to the complex I subunit 2 family.</text>
</comment>
<evidence type="ECO:0000256" key="1">
    <source>
        <dbReference type="ARBA" id="ARBA00004448"/>
    </source>
</evidence>
<evidence type="ECO:0000256" key="10">
    <source>
        <dbReference type="ARBA" id="ARBA00022982"/>
    </source>
</evidence>
<evidence type="ECO:0000256" key="14">
    <source>
        <dbReference type="ARBA" id="ARBA00023128"/>
    </source>
</evidence>
<evidence type="ECO:0000256" key="5">
    <source>
        <dbReference type="ARBA" id="ARBA00022448"/>
    </source>
</evidence>
<evidence type="ECO:0000256" key="13">
    <source>
        <dbReference type="ARBA" id="ARBA00023075"/>
    </source>
</evidence>
<reference evidence="20" key="2">
    <citation type="journal article" date="2011" name="Mol. Phylogenet. Evol.">
        <title>Evolutionary origins and diversification of dragon lizards in Australia's tropical savannas.</title>
        <authorList>
            <person name="Melville J."/>
            <person name="Ritchie E.G."/>
            <person name="Chapple S.N."/>
            <person name="Glor R.E."/>
            <person name="Schulte J.A.II."/>
        </authorList>
    </citation>
    <scope>NUCLEOTIDE SEQUENCE</scope>
</reference>
<keyword evidence="5" id="KW-0813">Transport</keyword>
<evidence type="ECO:0000256" key="12">
    <source>
        <dbReference type="ARBA" id="ARBA00023027"/>
    </source>
</evidence>
<evidence type="ECO:0000256" key="6">
    <source>
        <dbReference type="ARBA" id="ARBA00022660"/>
    </source>
</evidence>
<dbReference type="GO" id="GO:0005743">
    <property type="term" value="C:mitochondrial inner membrane"/>
    <property type="evidence" value="ECO:0007669"/>
    <property type="project" value="UniProtKB-SubCell"/>
</dbReference>
<keyword evidence="14 17" id="KW-0496">Mitochondrion</keyword>
<accession>F6KXT5</accession>
<comment type="function">
    <text evidence="17">Core subunit of the mitochondrial membrane respiratory chain NADH dehydrogenase (Complex I) which catalyzes electron transfer from NADH through the respiratory chain, using ubiquinone as an electron acceptor. Essential for the catalytic activity and assembly of complex I.</text>
</comment>
<feature type="transmembrane region" description="Helical" evidence="17">
    <location>
        <begin position="322"/>
        <end position="342"/>
    </location>
</feature>
<evidence type="ECO:0000256" key="9">
    <source>
        <dbReference type="ARBA" id="ARBA00022967"/>
    </source>
</evidence>
<keyword evidence="10 17" id="KW-0249">Electron transport</keyword>
<keyword evidence="18" id="KW-0732">Signal</keyword>
<dbReference type="EC" id="7.1.1.2" evidence="3 17"/>
<reference evidence="20" key="1">
    <citation type="submission" date="2010-12" db="EMBL/GenBank/DDBJ databases">
        <authorList>
            <person name="Melville J.E."/>
            <person name="Ritchie E.G."/>
            <person name="Chapple S.N.J."/>
            <person name="Glor R.E."/>
            <person name="Schulte J.A."/>
        </authorList>
    </citation>
    <scope>NUCLEOTIDE SEQUENCE</scope>
</reference>
<feature type="chain" id="PRO_5003338210" description="NADH-ubiquinone oxidoreductase chain 2" evidence="18">
    <location>
        <begin position="23"/>
        <end position="344"/>
    </location>
</feature>
<dbReference type="PANTHER" id="PTHR46552">
    <property type="entry name" value="NADH-UBIQUINONE OXIDOREDUCTASE CHAIN 2"/>
    <property type="match status" value="1"/>
</dbReference>
<keyword evidence="12 17" id="KW-0520">NAD</keyword>
<feature type="signal peptide" evidence="18">
    <location>
        <begin position="1"/>
        <end position="22"/>
    </location>
</feature>
<keyword evidence="9 17" id="KW-1278">Translocase</keyword>
<feature type="transmembrane region" description="Helical" evidence="17">
    <location>
        <begin position="240"/>
        <end position="257"/>
    </location>
</feature>
<evidence type="ECO:0000256" key="15">
    <source>
        <dbReference type="ARBA" id="ARBA00023136"/>
    </source>
</evidence>
<feature type="transmembrane region" description="Helical" evidence="17">
    <location>
        <begin position="91"/>
        <end position="115"/>
    </location>
</feature>
<dbReference type="InterPro" id="IPR001750">
    <property type="entry name" value="ND/Mrp_TM"/>
</dbReference>
<proteinExistence type="inferred from homology"/>
<feature type="domain" description="NADH:quinone oxidoreductase/Mrp antiporter transmembrane" evidence="19">
    <location>
        <begin position="22"/>
        <end position="286"/>
    </location>
</feature>
<dbReference type="InterPro" id="IPR050175">
    <property type="entry name" value="Complex_I_Subunit_2"/>
</dbReference>
<keyword evidence="13 17" id="KW-0830">Ubiquinone</keyword>
<keyword evidence="15 17" id="KW-0472">Membrane</keyword>
<dbReference type="GO" id="GO:0008137">
    <property type="term" value="F:NADH dehydrogenase (ubiquinone) activity"/>
    <property type="evidence" value="ECO:0007669"/>
    <property type="project" value="UniProtKB-EC"/>
</dbReference>
<evidence type="ECO:0000256" key="7">
    <source>
        <dbReference type="ARBA" id="ARBA00022692"/>
    </source>
</evidence>
<dbReference type="InterPro" id="IPR003917">
    <property type="entry name" value="NADH_UbQ_OxRdtase_chain2"/>
</dbReference>
<keyword evidence="11 17" id="KW-1133">Transmembrane helix</keyword>
<name>F6KXT5_TROTE</name>
<dbReference type="Pfam" id="PF00361">
    <property type="entry name" value="Proton_antipo_M"/>
    <property type="match status" value="1"/>
</dbReference>
<comment type="catalytic activity">
    <reaction evidence="16 17">
        <text>a ubiquinone + NADH + 5 H(+)(in) = a ubiquinol + NAD(+) + 4 H(+)(out)</text>
        <dbReference type="Rhea" id="RHEA:29091"/>
        <dbReference type="Rhea" id="RHEA-COMP:9565"/>
        <dbReference type="Rhea" id="RHEA-COMP:9566"/>
        <dbReference type="ChEBI" id="CHEBI:15378"/>
        <dbReference type="ChEBI" id="CHEBI:16389"/>
        <dbReference type="ChEBI" id="CHEBI:17976"/>
        <dbReference type="ChEBI" id="CHEBI:57540"/>
        <dbReference type="ChEBI" id="CHEBI:57945"/>
        <dbReference type="EC" id="7.1.1.2"/>
    </reaction>
</comment>
<evidence type="ECO:0000256" key="4">
    <source>
        <dbReference type="ARBA" id="ARBA00021008"/>
    </source>
</evidence>
<sequence length="344" mass="37932">MHTPRILTLIGLTLGTLTAASAHHWMTAWLGLEINMISMLPIIVTQKKHPRPIEAATKYFLTQAVASSIMLFSATLNAWQTGSWGITQLDNKVACSLMIFALSMKLAAAPAHFWLPEVAQGASWFTMLFMLTWQKIAPITLTYLVANHIKPEIMLLLGLLSIMMGAWGIINQTQLRKMMAYSSMVSIGWTLMIMTTSPNLGMTNAIIYTAIAFAIMALLKNNQTKSLRDLTATWNHDPTTTTILALLLLSMAGLPPLTGFMPKLLIMDSLIAHKLTLMATTAALLSLLNLVFYLRMVYLLISTSPPITTQSFALWRLQPHKNQMAAALVPAALFSMMILPTVTS</sequence>
<feature type="transmembrane region" description="Helical" evidence="17">
    <location>
        <begin position="121"/>
        <end position="146"/>
    </location>
</feature>
<geneLocation type="mitochondrion" evidence="20"/>
<evidence type="ECO:0000259" key="19">
    <source>
        <dbReference type="Pfam" id="PF00361"/>
    </source>
</evidence>
<dbReference type="PANTHER" id="PTHR46552:SF1">
    <property type="entry name" value="NADH-UBIQUINONE OXIDOREDUCTASE CHAIN 2"/>
    <property type="match status" value="1"/>
</dbReference>
<feature type="transmembrane region" description="Helical" evidence="17">
    <location>
        <begin position="200"/>
        <end position="219"/>
    </location>
</feature>
<feature type="transmembrane region" description="Helical" evidence="17">
    <location>
        <begin position="277"/>
        <end position="301"/>
    </location>
</feature>
<evidence type="ECO:0000256" key="11">
    <source>
        <dbReference type="ARBA" id="ARBA00022989"/>
    </source>
</evidence>
<keyword evidence="7 17" id="KW-0812">Transmembrane</keyword>
<protein>
    <recommendedName>
        <fullName evidence="4 17">NADH-ubiquinone oxidoreductase chain 2</fullName>
        <ecNumber evidence="3 17">7.1.1.2</ecNumber>
    </recommendedName>
</protein>
<evidence type="ECO:0000256" key="16">
    <source>
        <dbReference type="ARBA" id="ARBA00049551"/>
    </source>
</evidence>
<feature type="transmembrane region" description="Helical" evidence="17">
    <location>
        <begin position="59"/>
        <end position="79"/>
    </location>
</feature>
<keyword evidence="6 17" id="KW-0679">Respiratory chain</keyword>
<dbReference type="GO" id="GO:0006120">
    <property type="term" value="P:mitochondrial electron transport, NADH to ubiquinone"/>
    <property type="evidence" value="ECO:0007669"/>
    <property type="project" value="InterPro"/>
</dbReference>
<evidence type="ECO:0000256" key="2">
    <source>
        <dbReference type="ARBA" id="ARBA00007012"/>
    </source>
</evidence>
<dbReference type="EMBL" id="HQ684165">
    <property type="protein sequence ID" value="AEF12862.1"/>
    <property type="molecule type" value="Genomic_DNA"/>
</dbReference>
<dbReference type="PRINTS" id="PR01436">
    <property type="entry name" value="NADHDHGNASE2"/>
</dbReference>
<evidence type="ECO:0000256" key="18">
    <source>
        <dbReference type="SAM" id="SignalP"/>
    </source>
</evidence>
<evidence type="ECO:0000256" key="8">
    <source>
        <dbReference type="ARBA" id="ARBA00022792"/>
    </source>
</evidence>
<feature type="transmembrane region" description="Helical" evidence="17">
    <location>
        <begin position="153"/>
        <end position="170"/>
    </location>
</feature>
<keyword evidence="8 17" id="KW-0999">Mitochondrion inner membrane</keyword>
<gene>
    <name evidence="20" type="primary">ND2</name>
</gene>
<evidence type="ECO:0000256" key="17">
    <source>
        <dbReference type="RuleBase" id="RU003403"/>
    </source>
</evidence>